<organism evidence="2 3">
    <name type="scientific">Hypsizygus marmoreus</name>
    <name type="common">White beech mushroom</name>
    <name type="synonym">Agaricus marmoreus</name>
    <dbReference type="NCBI Taxonomy" id="39966"/>
    <lineage>
        <taxon>Eukaryota</taxon>
        <taxon>Fungi</taxon>
        <taxon>Dikarya</taxon>
        <taxon>Basidiomycota</taxon>
        <taxon>Agaricomycotina</taxon>
        <taxon>Agaricomycetes</taxon>
        <taxon>Agaricomycetidae</taxon>
        <taxon>Agaricales</taxon>
        <taxon>Tricholomatineae</taxon>
        <taxon>Lyophyllaceae</taxon>
        <taxon>Hypsizygus</taxon>
    </lineage>
</organism>
<comment type="caution">
    <text evidence="2">The sequence shown here is derived from an EMBL/GenBank/DDBJ whole genome shotgun (WGS) entry which is preliminary data.</text>
</comment>
<evidence type="ECO:0000313" key="2">
    <source>
        <dbReference type="EMBL" id="RDB16845.1"/>
    </source>
</evidence>
<sequence length="608" mass="66777">MAVTFEMLGIITADDLLPLVGSPAFIPAGISYIRNSSPGTLPLEPAIFQAVLLCVIAGDKHLILHTPEEDVGLVVRLAVWILSSIFDLPTQRVKMKLRHTPTPRSAATAPPPDPSIFLRSLFLHLNHNETFEQSRPLSRSRSKKSTRSDYRRSPSFANDLTSLAKSSSLTSRANPSAEHHIESSTSDTTLDVRQANTTFPIASPIPRPFLDAHLEPGPVRHDPTQPEFPHAIVMSGLEHASVQEQRSLARVLAERQAILEPLSSEEGLNVSERHEKLDFDGTWNVPEGFIAVYVSPWNARERPNIHKTLLDQFAMSSNIFVQQNVRQALRTLSFLNPITHTRLHSHSHSNPPTPSPLQAMPLPQSRTPPMNARTVPGRAQPRHSQSAAPPLVPKQLLPKTFLRSLQVAAQRTHLSPTLSLYLADLFSAARHHPQLDGTFLTARAMNDAEALVRAERVIGTDPTGGELLRHHDAQLSYDESIENDMGQKSLHDYDDIGSGSITLNIAQDVALIHPSTSDVHQHAPTEVPENVVPNLYVSEADIARIVPRVVTHRLRVRDGPEDEVLGSAMFGATFDAANVVAVGDGDAGHGWDTRSTVKDILIEILAEV</sequence>
<gene>
    <name evidence="2" type="ORF">Hypma_002462</name>
</gene>
<dbReference type="EMBL" id="LUEZ02000122">
    <property type="protein sequence ID" value="RDB16845.1"/>
    <property type="molecule type" value="Genomic_DNA"/>
</dbReference>
<dbReference type="OrthoDB" id="5582146at2759"/>
<evidence type="ECO:0000313" key="3">
    <source>
        <dbReference type="Proteomes" id="UP000076154"/>
    </source>
</evidence>
<name>A0A369J8T7_HYPMA</name>
<protein>
    <submittedName>
        <fullName evidence="2">Uncharacterized protein</fullName>
    </submittedName>
</protein>
<dbReference type="Proteomes" id="UP000076154">
    <property type="component" value="Unassembled WGS sequence"/>
</dbReference>
<feature type="region of interest" description="Disordered" evidence="1">
    <location>
        <begin position="342"/>
        <end position="390"/>
    </location>
</feature>
<dbReference type="InParanoid" id="A0A369J8T7"/>
<accession>A0A369J8T7</accession>
<dbReference type="AlphaFoldDB" id="A0A369J8T7"/>
<keyword evidence="3" id="KW-1185">Reference proteome</keyword>
<reference evidence="2" key="1">
    <citation type="submission" date="2018-04" db="EMBL/GenBank/DDBJ databases">
        <title>Whole genome sequencing of Hypsizygus marmoreus.</title>
        <authorList>
            <person name="Choi I.-G."/>
            <person name="Min B."/>
            <person name="Kim J.-G."/>
            <person name="Kim S."/>
            <person name="Oh Y.-L."/>
            <person name="Kong W.-S."/>
            <person name="Park H."/>
            <person name="Jeong J."/>
            <person name="Song E.-S."/>
        </authorList>
    </citation>
    <scope>NUCLEOTIDE SEQUENCE [LARGE SCALE GENOMIC DNA]</scope>
    <source>
        <strain evidence="2">51987-8</strain>
    </source>
</reference>
<proteinExistence type="predicted"/>
<feature type="compositionally biased region" description="Low complexity" evidence="1">
    <location>
        <begin position="160"/>
        <end position="171"/>
    </location>
</feature>
<evidence type="ECO:0000256" key="1">
    <source>
        <dbReference type="SAM" id="MobiDB-lite"/>
    </source>
</evidence>
<feature type="region of interest" description="Disordered" evidence="1">
    <location>
        <begin position="132"/>
        <end position="191"/>
    </location>
</feature>